<dbReference type="Proteomes" id="UP001458415">
    <property type="component" value="Unassembled WGS sequence"/>
</dbReference>
<accession>A0ABV1VVP1</accession>
<evidence type="ECO:0000313" key="3">
    <source>
        <dbReference type="Proteomes" id="UP001458415"/>
    </source>
</evidence>
<proteinExistence type="predicted"/>
<feature type="transmembrane region" description="Helical" evidence="1">
    <location>
        <begin position="32"/>
        <end position="52"/>
    </location>
</feature>
<evidence type="ECO:0000256" key="1">
    <source>
        <dbReference type="SAM" id="Phobius"/>
    </source>
</evidence>
<protein>
    <submittedName>
        <fullName evidence="2">Uncharacterized protein</fullName>
    </submittedName>
</protein>
<dbReference type="EMBL" id="JBEPCU010000004">
    <property type="protein sequence ID" value="MER6975631.1"/>
    <property type="molecule type" value="Genomic_DNA"/>
</dbReference>
<gene>
    <name evidence="2" type="ORF">ABT317_00785</name>
</gene>
<keyword evidence="1" id="KW-1133">Transmembrane helix</keyword>
<evidence type="ECO:0000313" key="2">
    <source>
        <dbReference type="EMBL" id="MER6975631.1"/>
    </source>
</evidence>
<keyword evidence="1" id="KW-0472">Membrane</keyword>
<keyword evidence="3" id="KW-1185">Reference proteome</keyword>
<comment type="caution">
    <text evidence="2">The sequence shown here is derived from an EMBL/GenBank/DDBJ whole genome shotgun (WGS) entry which is preliminary data.</text>
</comment>
<dbReference type="RefSeq" id="WP_143668031.1">
    <property type="nucleotide sequence ID" value="NZ_MUBM01000072.1"/>
</dbReference>
<feature type="transmembrane region" description="Helical" evidence="1">
    <location>
        <begin position="310"/>
        <end position="330"/>
    </location>
</feature>
<keyword evidence="1" id="KW-0812">Transmembrane</keyword>
<name>A0ABV1VVP1_9ACTN</name>
<organism evidence="2 3">
    <name type="scientific">Streptomyces carpinensis</name>
    <dbReference type="NCBI Taxonomy" id="66369"/>
    <lineage>
        <taxon>Bacteria</taxon>
        <taxon>Bacillati</taxon>
        <taxon>Actinomycetota</taxon>
        <taxon>Actinomycetes</taxon>
        <taxon>Kitasatosporales</taxon>
        <taxon>Streptomycetaceae</taxon>
        <taxon>Streptomyces</taxon>
    </lineage>
</organism>
<reference evidence="2 3" key="1">
    <citation type="submission" date="2024-06" db="EMBL/GenBank/DDBJ databases">
        <title>The Natural Products Discovery Center: Release of the First 8490 Sequenced Strains for Exploring Actinobacteria Biosynthetic Diversity.</title>
        <authorList>
            <person name="Kalkreuter E."/>
            <person name="Kautsar S.A."/>
            <person name="Yang D."/>
            <person name="Bader C.D."/>
            <person name="Teijaro C.N."/>
            <person name="Fluegel L."/>
            <person name="Davis C.M."/>
            <person name="Simpson J.R."/>
            <person name="Lauterbach L."/>
            <person name="Steele A.D."/>
            <person name="Gui C."/>
            <person name="Meng S."/>
            <person name="Li G."/>
            <person name="Viehrig K."/>
            <person name="Ye F."/>
            <person name="Su P."/>
            <person name="Kiefer A.F."/>
            <person name="Nichols A."/>
            <person name="Cepeda A.J."/>
            <person name="Yan W."/>
            <person name="Fan B."/>
            <person name="Jiang Y."/>
            <person name="Adhikari A."/>
            <person name="Zheng C.-J."/>
            <person name="Schuster L."/>
            <person name="Cowan T.M."/>
            <person name="Smanski M.J."/>
            <person name="Chevrette M.G."/>
            <person name="De Carvalho L.P.S."/>
            <person name="Shen B."/>
        </authorList>
    </citation>
    <scope>NUCLEOTIDE SEQUENCE [LARGE SCALE GENOMIC DNA]</scope>
    <source>
        <strain evidence="2 3">NPDC000634</strain>
    </source>
</reference>
<sequence>MLLSFGWVLLPVGAAFEFVCFAAMRPGGSKPVWSPLVGAALGLIGVGILMAARYTVRQGKRHLSPITTAQEVLDGPPFVLYLRTFTDDPALGDFRPGADLRSSFGDAHISNQALRTEEEQLKVAVRPFGPMVAVGRPGERLPEVGARRLYLDQHGWQDTVLRLMAKAGDSGLVLMGAGRGAALRWELAQAVALVPPSRLVLLVPMRQEDYESFRRDVAALFPASLPGYPDGARLVKYKAQIRGAIYFDDDWTPRFVRFDTPRSPGNFQRVIESRFVYGLRPVYDRLAVRWPGVQLRLPTHARPTRRQVPLFATMFGAPLALLGFLVWSILHF</sequence>